<comment type="caution">
    <text evidence="1">The sequence shown here is derived from an EMBL/GenBank/DDBJ whole genome shotgun (WGS) entry which is preliminary data.</text>
</comment>
<dbReference type="EMBL" id="MU971342">
    <property type="protein sequence ID" value="KAK9240056.1"/>
    <property type="molecule type" value="Genomic_DNA"/>
</dbReference>
<gene>
    <name evidence="1" type="ORF">V1525DRAFT_265556</name>
</gene>
<protein>
    <submittedName>
        <fullName evidence="1">Uncharacterized protein</fullName>
    </submittedName>
</protein>
<evidence type="ECO:0000313" key="1">
    <source>
        <dbReference type="EMBL" id="KAK9240056.1"/>
    </source>
</evidence>
<keyword evidence="2" id="KW-1185">Reference proteome</keyword>
<accession>A0ACC3T8Q0</accession>
<proteinExistence type="predicted"/>
<organism evidence="1 2">
    <name type="scientific">Lipomyces kononenkoae</name>
    <name type="common">Yeast</name>
    <dbReference type="NCBI Taxonomy" id="34357"/>
    <lineage>
        <taxon>Eukaryota</taxon>
        <taxon>Fungi</taxon>
        <taxon>Dikarya</taxon>
        <taxon>Ascomycota</taxon>
        <taxon>Saccharomycotina</taxon>
        <taxon>Lipomycetes</taxon>
        <taxon>Lipomycetales</taxon>
        <taxon>Lipomycetaceae</taxon>
        <taxon>Lipomyces</taxon>
    </lineage>
</organism>
<name>A0ACC3T8Q0_LIPKO</name>
<sequence>MKWATENLRVLIAYPRATESASAQRPFLSINCERECKWRGVSYASHLDVLKSQLDALDAKVSLTYDVWTAKANLPYASIIMARFIDNDWNMHSRIVGFKNFSYPHTGQRHQELSMESILNFGLQTKVIGSGWQTEIQSTTSTTFFVCVE</sequence>
<reference evidence="2" key="1">
    <citation type="journal article" date="2024" name="Front. Bioeng. Biotechnol.">
        <title>Genome-scale model development and genomic sequencing of the oleaginous clade Lipomyces.</title>
        <authorList>
            <person name="Czajka J.J."/>
            <person name="Han Y."/>
            <person name="Kim J."/>
            <person name="Mondo S.J."/>
            <person name="Hofstad B.A."/>
            <person name="Robles A."/>
            <person name="Haridas S."/>
            <person name="Riley R."/>
            <person name="LaButti K."/>
            <person name="Pangilinan J."/>
            <person name="Andreopoulos W."/>
            <person name="Lipzen A."/>
            <person name="Yan J."/>
            <person name="Wang M."/>
            <person name="Ng V."/>
            <person name="Grigoriev I.V."/>
            <person name="Spatafora J.W."/>
            <person name="Magnuson J.K."/>
            <person name="Baker S.E."/>
            <person name="Pomraning K.R."/>
        </authorList>
    </citation>
    <scope>NUCLEOTIDE SEQUENCE [LARGE SCALE GENOMIC DNA]</scope>
    <source>
        <strain evidence="2">CBS 7786</strain>
    </source>
</reference>
<evidence type="ECO:0000313" key="2">
    <source>
        <dbReference type="Proteomes" id="UP001433508"/>
    </source>
</evidence>
<dbReference type="Proteomes" id="UP001433508">
    <property type="component" value="Unassembled WGS sequence"/>
</dbReference>